<dbReference type="AlphaFoldDB" id="A8LJU5"/>
<sequence length="184" mass="20252">MTQTFCTRGLRAAAALLLSAVIGATSLAATASPARALERETLGQLLFGAAAIALAAKVYNDREDRKARERAARAAPPPVQVVEADRWRAYGPRGRVVYGPGTRPGQAFEGAGTRREALTRRIQCQRKLQTETGWVKFYSQACLDRVGADVDVPQTCLRQRWAQGRWVQYFSRGCLRRFGIVDAV</sequence>
<evidence type="ECO:0008006" key="5">
    <source>
        <dbReference type="Google" id="ProtNLM"/>
    </source>
</evidence>
<keyword evidence="4" id="KW-1185">Reference proteome</keyword>
<dbReference type="Proteomes" id="UP000006833">
    <property type="component" value="Chromosome"/>
</dbReference>
<keyword evidence="2" id="KW-0732">Signal</keyword>
<evidence type="ECO:0000313" key="3">
    <source>
        <dbReference type="EMBL" id="ABV91771.1"/>
    </source>
</evidence>
<dbReference type="HOGENOM" id="CLU_1466013_0_0_5"/>
<feature type="transmembrane region" description="Helical" evidence="1">
    <location>
        <begin position="41"/>
        <end position="60"/>
    </location>
</feature>
<evidence type="ECO:0000256" key="2">
    <source>
        <dbReference type="SAM" id="SignalP"/>
    </source>
</evidence>
<organism evidence="3 4">
    <name type="scientific">Dinoroseobacter shibae (strain DSM 16493 / NCIMB 14021 / DFL 12)</name>
    <dbReference type="NCBI Taxonomy" id="398580"/>
    <lineage>
        <taxon>Bacteria</taxon>
        <taxon>Pseudomonadati</taxon>
        <taxon>Pseudomonadota</taxon>
        <taxon>Alphaproteobacteria</taxon>
        <taxon>Rhodobacterales</taxon>
        <taxon>Roseobacteraceae</taxon>
        <taxon>Dinoroseobacter</taxon>
    </lineage>
</organism>
<dbReference type="RefSeq" id="WP_012176704.1">
    <property type="nucleotide sequence ID" value="NC_009952.1"/>
</dbReference>
<proteinExistence type="predicted"/>
<accession>A8LJU5</accession>
<protein>
    <recommendedName>
        <fullName evidence="5">DUF3011 domain-containing protein</fullName>
    </recommendedName>
</protein>
<dbReference type="EMBL" id="CP000830">
    <property type="protein sequence ID" value="ABV91771.1"/>
    <property type="molecule type" value="Genomic_DNA"/>
</dbReference>
<feature type="chain" id="PRO_5002726021" description="DUF3011 domain-containing protein" evidence="2">
    <location>
        <begin position="29"/>
        <end position="184"/>
    </location>
</feature>
<feature type="signal peptide" evidence="2">
    <location>
        <begin position="1"/>
        <end position="28"/>
    </location>
</feature>
<name>A8LJU5_DINSH</name>
<dbReference type="KEGG" id="dsh:Dshi_0022"/>
<gene>
    <name evidence="3" type="ordered locus">Dshi_0022</name>
</gene>
<keyword evidence="1" id="KW-0812">Transmembrane</keyword>
<reference evidence="4" key="1">
    <citation type="journal article" date="2010" name="ISME J.">
        <title>The complete genome sequence of the algal symbiont Dinoroseobacter shibae: a hitchhiker's guide to life in the sea.</title>
        <authorList>
            <person name="Wagner-Dobler I."/>
            <person name="Ballhausen B."/>
            <person name="Berger M."/>
            <person name="Brinkhoff T."/>
            <person name="Buchholz I."/>
            <person name="Bunk B."/>
            <person name="Cypionka H."/>
            <person name="Daniel R."/>
            <person name="Drepper T."/>
            <person name="Gerdts G."/>
            <person name="Hahnke S."/>
            <person name="Han C."/>
            <person name="Jahn D."/>
            <person name="Kalhoefer D."/>
            <person name="Kiss H."/>
            <person name="Klenk H.P."/>
            <person name="Kyrpides N."/>
            <person name="Liebl W."/>
            <person name="Liesegang H."/>
            <person name="Meincke L."/>
            <person name="Pati A."/>
            <person name="Petersen J."/>
            <person name="Piekarski T."/>
            <person name="Pommerenke C."/>
            <person name="Pradella S."/>
            <person name="Pukall R."/>
            <person name="Rabus R."/>
            <person name="Stackebrandt E."/>
            <person name="Thole S."/>
            <person name="Thompson L."/>
            <person name="Tielen P."/>
            <person name="Tomasch J."/>
            <person name="von Jan M."/>
            <person name="Wanphrut N."/>
            <person name="Wichels A."/>
            <person name="Zech H."/>
            <person name="Simon M."/>
        </authorList>
    </citation>
    <scope>NUCLEOTIDE SEQUENCE [LARGE SCALE GENOMIC DNA]</scope>
    <source>
        <strain evidence="4">DSM 16493 / NCIMB 14021 / DFL 12</strain>
    </source>
</reference>
<evidence type="ECO:0000313" key="4">
    <source>
        <dbReference type="Proteomes" id="UP000006833"/>
    </source>
</evidence>
<keyword evidence="1" id="KW-1133">Transmembrane helix</keyword>
<keyword evidence="1" id="KW-0472">Membrane</keyword>
<dbReference type="STRING" id="398580.Dshi_0022"/>
<evidence type="ECO:0000256" key="1">
    <source>
        <dbReference type="SAM" id="Phobius"/>
    </source>
</evidence>